<feature type="domain" description="Peptidase C1A papain C-terminal" evidence="8">
    <location>
        <begin position="114"/>
        <end position="328"/>
    </location>
</feature>
<dbReference type="Gene3D" id="3.90.70.10">
    <property type="entry name" value="Cysteine proteinases"/>
    <property type="match status" value="1"/>
</dbReference>
<proteinExistence type="inferred from homology"/>
<dbReference type="InterPro" id="IPR025660">
    <property type="entry name" value="Pept_his_AS"/>
</dbReference>
<dbReference type="PROSITE" id="PS00139">
    <property type="entry name" value="THIOL_PROTEASE_CYS"/>
    <property type="match status" value="1"/>
</dbReference>
<organism evidence="10 11">
    <name type="scientific">Gadus morhua</name>
    <name type="common">Atlantic cod</name>
    <dbReference type="NCBI Taxonomy" id="8049"/>
    <lineage>
        <taxon>Eukaryota</taxon>
        <taxon>Metazoa</taxon>
        <taxon>Chordata</taxon>
        <taxon>Craniata</taxon>
        <taxon>Vertebrata</taxon>
        <taxon>Euteleostomi</taxon>
        <taxon>Actinopterygii</taxon>
        <taxon>Neopterygii</taxon>
        <taxon>Teleostei</taxon>
        <taxon>Neoteleostei</taxon>
        <taxon>Acanthomorphata</taxon>
        <taxon>Zeiogadaria</taxon>
        <taxon>Gadariae</taxon>
        <taxon>Gadiformes</taxon>
        <taxon>Gadoidei</taxon>
        <taxon>Gadidae</taxon>
        <taxon>Gadus</taxon>
    </lineage>
</organism>
<feature type="domain" description="Cathepsin propeptide inhibitor" evidence="9">
    <location>
        <begin position="26"/>
        <end position="86"/>
    </location>
</feature>
<keyword evidence="7" id="KW-0732">Signal</keyword>
<dbReference type="SMART" id="SM00645">
    <property type="entry name" value="Pept_C1"/>
    <property type="match status" value="1"/>
</dbReference>
<dbReference type="InterPro" id="IPR025661">
    <property type="entry name" value="Pept_asp_AS"/>
</dbReference>
<keyword evidence="5" id="KW-0865">Zymogen</keyword>
<keyword evidence="2" id="KW-0645">Protease</keyword>
<dbReference type="PROSITE" id="PS00639">
    <property type="entry name" value="THIOL_PROTEASE_HIS"/>
    <property type="match status" value="1"/>
</dbReference>
<keyword evidence="3" id="KW-0378">Hydrolase</keyword>
<protein>
    <submittedName>
        <fullName evidence="10">Cathepsin S, ortholog 2, tandem duplicate 2</fullName>
    </submittedName>
</protein>
<gene>
    <name evidence="10" type="primary">CTSS</name>
    <name evidence="10" type="synonym">ctss2.1</name>
</gene>
<dbReference type="GO" id="GO:0008234">
    <property type="term" value="F:cysteine-type peptidase activity"/>
    <property type="evidence" value="ECO:0007669"/>
    <property type="project" value="UniProtKB-KW"/>
</dbReference>
<feature type="chain" id="PRO_5046135563" evidence="7">
    <location>
        <begin position="17"/>
        <end position="334"/>
    </location>
</feature>
<sequence length="334" mass="37505">MFNCMLLASLCLTAAAMFDTEFDLPWAMWKRTYNKNYETQVEEVGRRELWEFNLKMISVHNLEASMGRHTYRLSMNHLGDRTREERLRLLARMHIPSDHQRAHTAFQGAASDPLPDSLDWRDKGYVTKVKDQYLCGSCWAFSAVGALEGQLAKTTGKLVDLSPQNLVDCSGRFGNHGCSGGSMHQAFRYVIANEGIDSEEAYPYRAKGQQCMYTAASRAANCSGYMILPQGREELLQRAVALVGPISVAIDASQQKFAFYESGVYNEPTCTQKVNHGVLVVGYGTQDGQEYWLVKNSWGKGFGEKGYIRMSRNQGNQCGIAVYCSFPIMNKETN</sequence>
<dbReference type="InterPro" id="IPR039417">
    <property type="entry name" value="Peptidase_C1A_papain-like"/>
</dbReference>
<evidence type="ECO:0000256" key="2">
    <source>
        <dbReference type="ARBA" id="ARBA00022670"/>
    </source>
</evidence>
<dbReference type="InterPro" id="IPR000169">
    <property type="entry name" value="Pept_cys_AS"/>
</dbReference>
<dbReference type="SMART" id="SM00848">
    <property type="entry name" value="Inhibitor_I29"/>
    <property type="match status" value="1"/>
</dbReference>
<name>A0A8C4Z471_GADMO</name>
<dbReference type="PROSITE" id="PS00640">
    <property type="entry name" value="THIOL_PROTEASE_ASN"/>
    <property type="match status" value="1"/>
</dbReference>
<dbReference type="InterPro" id="IPR013201">
    <property type="entry name" value="Prot_inhib_I29"/>
</dbReference>
<dbReference type="CDD" id="cd02248">
    <property type="entry name" value="Peptidase_C1A"/>
    <property type="match status" value="1"/>
</dbReference>
<evidence type="ECO:0000256" key="5">
    <source>
        <dbReference type="ARBA" id="ARBA00023145"/>
    </source>
</evidence>
<reference evidence="10" key="1">
    <citation type="submission" date="2025-08" db="UniProtKB">
        <authorList>
            <consortium name="Ensembl"/>
        </authorList>
    </citation>
    <scope>IDENTIFICATION</scope>
</reference>
<keyword evidence="11" id="KW-1185">Reference proteome</keyword>
<dbReference type="Pfam" id="PF08246">
    <property type="entry name" value="Inhibitor_I29"/>
    <property type="match status" value="1"/>
</dbReference>
<keyword evidence="4" id="KW-0788">Thiol protease</keyword>
<evidence type="ECO:0000256" key="7">
    <source>
        <dbReference type="SAM" id="SignalP"/>
    </source>
</evidence>
<dbReference type="Proteomes" id="UP000694546">
    <property type="component" value="Chromosome 11"/>
</dbReference>
<dbReference type="InterPro" id="IPR038765">
    <property type="entry name" value="Papain-like_cys_pep_sf"/>
</dbReference>
<dbReference type="AlphaFoldDB" id="A0A8C4Z471"/>
<evidence type="ECO:0000259" key="8">
    <source>
        <dbReference type="SMART" id="SM00645"/>
    </source>
</evidence>
<dbReference type="InterPro" id="IPR000668">
    <property type="entry name" value="Peptidase_C1A_C"/>
</dbReference>
<evidence type="ECO:0000313" key="10">
    <source>
        <dbReference type="Ensembl" id="ENSGMOP00000005385.2"/>
    </source>
</evidence>
<dbReference type="OrthoDB" id="190265at2759"/>
<evidence type="ECO:0000313" key="11">
    <source>
        <dbReference type="Proteomes" id="UP000694546"/>
    </source>
</evidence>
<keyword evidence="6" id="KW-1015">Disulfide bond</keyword>
<comment type="similarity">
    <text evidence="1">Belongs to the peptidase C1 family.</text>
</comment>
<dbReference type="GO" id="GO:0006508">
    <property type="term" value="P:proteolysis"/>
    <property type="evidence" value="ECO:0007669"/>
    <property type="project" value="UniProtKB-KW"/>
</dbReference>
<dbReference type="InterPro" id="IPR013128">
    <property type="entry name" value="Peptidase_C1A"/>
</dbReference>
<evidence type="ECO:0000256" key="1">
    <source>
        <dbReference type="ARBA" id="ARBA00008455"/>
    </source>
</evidence>
<evidence type="ECO:0000256" key="4">
    <source>
        <dbReference type="ARBA" id="ARBA00022807"/>
    </source>
</evidence>
<reference evidence="10" key="2">
    <citation type="submission" date="2025-09" db="UniProtKB">
        <authorList>
            <consortium name="Ensembl"/>
        </authorList>
    </citation>
    <scope>IDENTIFICATION</scope>
</reference>
<evidence type="ECO:0000256" key="6">
    <source>
        <dbReference type="ARBA" id="ARBA00023157"/>
    </source>
</evidence>
<dbReference type="PANTHER" id="PTHR12411">
    <property type="entry name" value="CYSTEINE PROTEASE FAMILY C1-RELATED"/>
    <property type="match status" value="1"/>
</dbReference>
<dbReference type="PRINTS" id="PR00705">
    <property type="entry name" value="PAPAIN"/>
</dbReference>
<dbReference type="SUPFAM" id="SSF54001">
    <property type="entry name" value="Cysteine proteinases"/>
    <property type="match status" value="1"/>
</dbReference>
<dbReference type="GeneTree" id="ENSGT00940000155176"/>
<dbReference type="Pfam" id="PF00112">
    <property type="entry name" value="Peptidase_C1"/>
    <property type="match status" value="1"/>
</dbReference>
<dbReference type="OMA" id="CIYEYAN"/>
<accession>A0A8C4Z471</accession>
<evidence type="ECO:0000256" key="3">
    <source>
        <dbReference type="ARBA" id="ARBA00022801"/>
    </source>
</evidence>
<dbReference type="Ensembl" id="ENSGMOT00000005547.2">
    <property type="protein sequence ID" value="ENSGMOP00000005385.2"/>
    <property type="gene ID" value="ENSGMOG00000005092.2"/>
</dbReference>
<evidence type="ECO:0000259" key="9">
    <source>
        <dbReference type="SMART" id="SM00848"/>
    </source>
</evidence>
<feature type="signal peptide" evidence="7">
    <location>
        <begin position="1"/>
        <end position="16"/>
    </location>
</feature>